<dbReference type="Proteomes" id="UP000094385">
    <property type="component" value="Unassembled WGS sequence"/>
</dbReference>
<dbReference type="InterPro" id="IPR005828">
    <property type="entry name" value="MFS_sugar_transport-like"/>
</dbReference>
<evidence type="ECO:0000313" key="10">
    <source>
        <dbReference type="EMBL" id="ODQ72827.1"/>
    </source>
</evidence>
<evidence type="ECO:0000256" key="1">
    <source>
        <dbReference type="ARBA" id="ARBA00004141"/>
    </source>
</evidence>
<evidence type="ECO:0000256" key="3">
    <source>
        <dbReference type="ARBA" id="ARBA00022448"/>
    </source>
</evidence>
<evidence type="ECO:0000256" key="8">
    <source>
        <dbReference type="SAM" id="Phobius"/>
    </source>
</evidence>
<evidence type="ECO:0000259" key="9">
    <source>
        <dbReference type="PROSITE" id="PS50850"/>
    </source>
</evidence>
<dbReference type="STRING" id="675824.A0A1E3Q757"/>
<dbReference type="EMBL" id="KV454295">
    <property type="protein sequence ID" value="ODQ72827.1"/>
    <property type="molecule type" value="Genomic_DNA"/>
</dbReference>
<feature type="transmembrane region" description="Helical" evidence="8">
    <location>
        <begin position="147"/>
        <end position="167"/>
    </location>
</feature>
<evidence type="ECO:0000313" key="11">
    <source>
        <dbReference type="Proteomes" id="UP000094385"/>
    </source>
</evidence>
<evidence type="ECO:0000256" key="4">
    <source>
        <dbReference type="ARBA" id="ARBA00022692"/>
    </source>
</evidence>
<sequence length="528" mass="57872">MGLPNLTVLFICAFVSLGALIFGMDGGYFSGILAMDNFNRTFGSLQPSGEYDISSARQSFMTSFPYVGQFLAAVFGGFIGNLIGRRWGLFLMCIASVIGVLMQIFAKNVALLVAGRFFNYCAIGFATVFVPMYQAETAPPAFRGAMITMYQFNVVVGSFLISIVDNFTAKIQGSASWRIPVGVLLCLPVLILPGLSVIPESPRWLVKKGKIENAKRALLVLQRGEESFDIDSEIRLLLHSVHHQEELNLAGGTYVDCFRGTNLRRTAIACFIQIWQQFTGVSFIFNYGTVFFTRVGVSQPFTITIITNLVNVLGTVVSFFIVDRIGRRPLLLVGSVIMFVGHISVGICGVVSDHDSANHSAQIGVVVFTLIYVLGFASTWGPLGWVITSEISNNMVREKTQGLGSATNILFSWVVTFSLPYLLNDDKAGLGAKVGFIYGGLTLCGLVYVWFYVPETRGIALEDLDEIFEQRVPTRKFSSYQRQAAPGLAGTLADATVKTGEVPAGEQTPTWELKNEVMHLQHFHDLKG</sequence>
<feature type="transmembrane region" description="Helical" evidence="8">
    <location>
        <begin position="6"/>
        <end position="30"/>
    </location>
</feature>
<comment type="subcellular location">
    <subcellularLocation>
        <location evidence="1">Membrane</location>
        <topology evidence="1">Multi-pass membrane protein</topology>
    </subcellularLocation>
</comment>
<organism evidence="10 11">
    <name type="scientific">Lipomyces starkeyi NRRL Y-11557</name>
    <dbReference type="NCBI Taxonomy" id="675824"/>
    <lineage>
        <taxon>Eukaryota</taxon>
        <taxon>Fungi</taxon>
        <taxon>Dikarya</taxon>
        <taxon>Ascomycota</taxon>
        <taxon>Saccharomycotina</taxon>
        <taxon>Lipomycetes</taxon>
        <taxon>Lipomycetales</taxon>
        <taxon>Lipomycetaceae</taxon>
        <taxon>Lipomyces</taxon>
    </lineage>
</organism>
<feature type="transmembrane region" description="Helical" evidence="8">
    <location>
        <begin position="329"/>
        <end position="352"/>
    </location>
</feature>
<feature type="transmembrane region" description="Helical" evidence="8">
    <location>
        <begin position="364"/>
        <end position="388"/>
    </location>
</feature>
<dbReference type="SUPFAM" id="SSF103473">
    <property type="entry name" value="MFS general substrate transporter"/>
    <property type="match status" value="1"/>
</dbReference>
<feature type="transmembrane region" description="Helical" evidence="8">
    <location>
        <begin position="117"/>
        <end position="135"/>
    </location>
</feature>
<evidence type="ECO:0000256" key="2">
    <source>
        <dbReference type="ARBA" id="ARBA00010992"/>
    </source>
</evidence>
<dbReference type="PROSITE" id="PS50850">
    <property type="entry name" value="MFS"/>
    <property type="match status" value="1"/>
</dbReference>
<evidence type="ECO:0000256" key="7">
    <source>
        <dbReference type="RuleBase" id="RU003346"/>
    </source>
</evidence>
<feature type="transmembrane region" description="Helical" evidence="8">
    <location>
        <begin position="301"/>
        <end position="322"/>
    </location>
</feature>
<dbReference type="InterPro" id="IPR003663">
    <property type="entry name" value="Sugar/inositol_transpt"/>
</dbReference>
<dbReference type="GO" id="GO:0016020">
    <property type="term" value="C:membrane"/>
    <property type="evidence" value="ECO:0007669"/>
    <property type="project" value="UniProtKB-SubCell"/>
</dbReference>
<dbReference type="Gene3D" id="1.20.1250.20">
    <property type="entry name" value="MFS general substrate transporter like domains"/>
    <property type="match status" value="1"/>
</dbReference>
<accession>A0A1E3Q757</accession>
<evidence type="ECO:0000256" key="5">
    <source>
        <dbReference type="ARBA" id="ARBA00022989"/>
    </source>
</evidence>
<reference evidence="10 11" key="1">
    <citation type="journal article" date="2016" name="Proc. Natl. Acad. Sci. U.S.A.">
        <title>Comparative genomics of biotechnologically important yeasts.</title>
        <authorList>
            <person name="Riley R."/>
            <person name="Haridas S."/>
            <person name="Wolfe K.H."/>
            <person name="Lopes M.R."/>
            <person name="Hittinger C.T."/>
            <person name="Goeker M."/>
            <person name="Salamov A.A."/>
            <person name="Wisecaver J.H."/>
            <person name="Long T.M."/>
            <person name="Calvey C.H."/>
            <person name="Aerts A.L."/>
            <person name="Barry K.W."/>
            <person name="Choi C."/>
            <person name="Clum A."/>
            <person name="Coughlan A.Y."/>
            <person name="Deshpande S."/>
            <person name="Douglass A.P."/>
            <person name="Hanson S.J."/>
            <person name="Klenk H.-P."/>
            <person name="LaButti K.M."/>
            <person name="Lapidus A."/>
            <person name="Lindquist E.A."/>
            <person name="Lipzen A.M."/>
            <person name="Meier-Kolthoff J.P."/>
            <person name="Ohm R.A."/>
            <person name="Otillar R.P."/>
            <person name="Pangilinan J.L."/>
            <person name="Peng Y."/>
            <person name="Rokas A."/>
            <person name="Rosa C.A."/>
            <person name="Scheuner C."/>
            <person name="Sibirny A.A."/>
            <person name="Slot J.C."/>
            <person name="Stielow J.B."/>
            <person name="Sun H."/>
            <person name="Kurtzman C.P."/>
            <person name="Blackwell M."/>
            <person name="Grigoriev I.V."/>
            <person name="Jeffries T.W."/>
        </authorList>
    </citation>
    <scope>NUCLEOTIDE SEQUENCE [LARGE SCALE GENOMIC DNA]</scope>
    <source>
        <strain evidence="10 11">NRRL Y-11557</strain>
    </source>
</reference>
<proteinExistence type="inferred from homology"/>
<dbReference type="FunFam" id="1.20.1250.20:FF:000078">
    <property type="entry name" value="MFS maltose transporter, putative"/>
    <property type="match status" value="1"/>
</dbReference>
<protein>
    <recommendedName>
        <fullName evidence="9">Major facilitator superfamily (MFS) profile domain-containing protein</fullName>
    </recommendedName>
</protein>
<feature type="transmembrane region" description="Helical" evidence="8">
    <location>
        <begin position="64"/>
        <end position="83"/>
    </location>
</feature>
<feature type="transmembrane region" description="Helical" evidence="8">
    <location>
        <begin position="179"/>
        <end position="198"/>
    </location>
</feature>
<feature type="transmembrane region" description="Helical" evidence="8">
    <location>
        <begin position="400"/>
        <end position="423"/>
    </location>
</feature>
<dbReference type="GO" id="GO:0005351">
    <property type="term" value="F:carbohydrate:proton symporter activity"/>
    <property type="evidence" value="ECO:0007669"/>
    <property type="project" value="TreeGrafter"/>
</dbReference>
<dbReference type="PANTHER" id="PTHR48022:SF77">
    <property type="entry name" value="MAJOR FACILITATOR SUPERFAMILY (MFS) PROFILE DOMAIN-CONTAINING PROTEIN"/>
    <property type="match status" value="1"/>
</dbReference>
<dbReference type="AlphaFoldDB" id="A0A1E3Q757"/>
<dbReference type="OrthoDB" id="6612291at2759"/>
<keyword evidence="4 8" id="KW-0812">Transmembrane</keyword>
<dbReference type="Pfam" id="PF00083">
    <property type="entry name" value="Sugar_tr"/>
    <property type="match status" value="1"/>
</dbReference>
<keyword evidence="3 7" id="KW-0813">Transport</keyword>
<dbReference type="InterPro" id="IPR005829">
    <property type="entry name" value="Sugar_transporter_CS"/>
</dbReference>
<evidence type="ECO:0000256" key="6">
    <source>
        <dbReference type="ARBA" id="ARBA00023136"/>
    </source>
</evidence>
<name>A0A1E3Q757_LIPST</name>
<dbReference type="InterPro" id="IPR020846">
    <property type="entry name" value="MFS_dom"/>
</dbReference>
<dbReference type="PROSITE" id="PS00216">
    <property type="entry name" value="SUGAR_TRANSPORT_1"/>
    <property type="match status" value="1"/>
</dbReference>
<keyword evidence="6 8" id="KW-0472">Membrane</keyword>
<feature type="transmembrane region" description="Helical" evidence="8">
    <location>
        <begin position="435"/>
        <end position="453"/>
    </location>
</feature>
<dbReference type="PRINTS" id="PR00171">
    <property type="entry name" value="SUGRTRNSPORT"/>
</dbReference>
<dbReference type="PANTHER" id="PTHR48022">
    <property type="entry name" value="PLASTIDIC GLUCOSE TRANSPORTER 4"/>
    <property type="match status" value="1"/>
</dbReference>
<keyword evidence="5 8" id="KW-1133">Transmembrane helix</keyword>
<keyword evidence="11" id="KW-1185">Reference proteome</keyword>
<feature type="transmembrane region" description="Helical" evidence="8">
    <location>
        <begin position="89"/>
        <end position="105"/>
    </location>
</feature>
<dbReference type="NCBIfam" id="TIGR00879">
    <property type="entry name" value="SP"/>
    <property type="match status" value="1"/>
</dbReference>
<feature type="domain" description="Major facilitator superfamily (MFS) profile" evidence="9">
    <location>
        <begin position="11"/>
        <end position="457"/>
    </location>
</feature>
<dbReference type="InterPro" id="IPR036259">
    <property type="entry name" value="MFS_trans_sf"/>
</dbReference>
<gene>
    <name evidence="10" type="ORF">LIPSTDRAFT_96142</name>
</gene>
<comment type="similarity">
    <text evidence="2 7">Belongs to the major facilitator superfamily. Sugar transporter (TC 2.A.1.1) family.</text>
</comment>
<dbReference type="InterPro" id="IPR050360">
    <property type="entry name" value="MFS_Sugar_Transporters"/>
</dbReference>